<dbReference type="InterPro" id="IPR019734">
    <property type="entry name" value="TPR_rpt"/>
</dbReference>
<dbReference type="InterPro" id="IPR000768">
    <property type="entry name" value="ART"/>
</dbReference>
<keyword evidence="3 9" id="KW-0808">Transferase</keyword>
<dbReference type="PANTHER" id="PTHR45641:SF19">
    <property type="entry name" value="NEPHROCYSTIN-3"/>
    <property type="match status" value="1"/>
</dbReference>
<evidence type="ECO:0000256" key="8">
    <source>
        <dbReference type="PROSITE-ProRule" id="PRU00339"/>
    </source>
</evidence>
<dbReference type="EMBL" id="CAJNON010000226">
    <property type="protein sequence ID" value="CAF1122083.1"/>
    <property type="molecule type" value="Genomic_DNA"/>
</dbReference>
<evidence type="ECO:0000313" key="11">
    <source>
        <dbReference type="EMBL" id="CAF4015389.1"/>
    </source>
</evidence>
<keyword evidence="9" id="KW-0520">NAD</keyword>
<protein>
    <recommendedName>
        <fullName evidence="9">NAD(P)(+)--arginine ADP-ribosyltransferase</fullName>
        <ecNumber evidence="9">2.4.2.31</ecNumber>
    </recommendedName>
    <alternativeName>
        <fullName evidence="9">Mono(ADP-ribosyl)transferase</fullName>
    </alternativeName>
</protein>
<evidence type="ECO:0000256" key="5">
    <source>
        <dbReference type="ARBA" id="ARBA00022737"/>
    </source>
</evidence>
<dbReference type="Pfam" id="PF13424">
    <property type="entry name" value="TPR_12"/>
    <property type="match status" value="2"/>
</dbReference>
<keyword evidence="2 9" id="KW-0328">Glycosyltransferase</keyword>
<dbReference type="Proteomes" id="UP000663891">
    <property type="component" value="Unassembled WGS sequence"/>
</dbReference>
<organism evidence="10 12">
    <name type="scientific">Adineta steineri</name>
    <dbReference type="NCBI Taxonomy" id="433720"/>
    <lineage>
        <taxon>Eukaryota</taxon>
        <taxon>Metazoa</taxon>
        <taxon>Spiralia</taxon>
        <taxon>Gnathifera</taxon>
        <taxon>Rotifera</taxon>
        <taxon>Eurotatoria</taxon>
        <taxon>Bdelloidea</taxon>
        <taxon>Adinetida</taxon>
        <taxon>Adinetidae</taxon>
        <taxon>Adineta</taxon>
    </lineage>
</organism>
<dbReference type="SUPFAM" id="SSF56399">
    <property type="entry name" value="ADP-ribosylation"/>
    <property type="match status" value="1"/>
</dbReference>
<dbReference type="Pfam" id="PF13181">
    <property type="entry name" value="TPR_8"/>
    <property type="match status" value="1"/>
</dbReference>
<evidence type="ECO:0000313" key="10">
    <source>
        <dbReference type="EMBL" id="CAF1122083.1"/>
    </source>
</evidence>
<keyword evidence="5" id="KW-0677">Repeat</keyword>
<dbReference type="PROSITE" id="PS51996">
    <property type="entry name" value="TR_MART"/>
    <property type="match status" value="1"/>
</dbReference>
<dbReference type="InterPro" id="IPR011990">
    <property type="entry name" value="TPR-like_helical_dom_sf"/>
</dbReference>
<dbReference type="Gene3D" id="1.25.40.10">
    <property type="entry name" value="Tetratricopeptide repeat domain"/>
    <property type="match status" value="1"/>
</dbReference>
<gene>
    <name evidence="11" type="ORF">OKA104_LOCUS30632</name>
    <name evidence="10" type="ORF">VCS650_LOCUS21248</name>
</gene>
<dbReference type="AlphaFoldDB" id="A0A814QNP7"/>
<feature type="repeat" description="TPR" evidence="8">
    <location>
        <begin position="592"/>
        <end position="625"/>
    </location>
</feature>
<dbReference type="PROSITE" id="PS50293">
    <property type="entry name" value="TPR_REGION"/>
    <property type="match status" value="2"/>
</dbReference>
<dbReference type="EMBL" id="CAJOAY010003315">
    <property type="protein sequence ID" value="CAF4015389.1"/>
    <property type="molecule type" value="Genomic_DNA"/>
</dbReference>
<evidence type="ECO:0000256" key="3">
    <source>
        <dbReference type="ARBA" id="ARBA00022679"/>
    </source>
</evidence>
<comment type="similarity">
    <text evidence="1 9">Belongs to the Arg-specific ADP-ribosyltransferase family.</text>
</comment>
<dbReference type="Gene3D" id="3.90.176.10">
    <property type="entry name" value="Toxin ADP-ribosyltransferase, Chain A, domain 1"/>
    <property type="match status" value="1"/>
</dbReference>
<evidence type="ECO:0000256" key="1">
    <source>
        <dbReference type="ARBA" id="ARBA00009558"/>
    </source>
</evidence>
<dbReference type="GO" id="GO:0016779">
    <property type="term" value="F:nucleotidyltransferase activity"/>
    <property type="evidence" value="ECO:0007669"/>
    <property type="project" value="UniProtKB-KW"/>
</dbReference>
<sequence>MANNKSVTSVQTKTQGNAKHISNFSKDESAYRRINMQRMQNVLLIWLDNNINENNADCSNTIKQLKRVVNNVNTFTDGEKCVEFIQTINNKKVCMIVSGSLGKHIVPHVHDMSQVDTIFVFCNNQEWHKQWAKEWPKIKGVFTDITSICEALKQAAHQCEQNAISISFVASNKKLDQLDPPFMYTQILKEILLTIDFEDKYFEEFITYCRDVYADDKYELENVNQLQTTYKNHIPIWWYTWDAFLYRMLNCALRSMNVDMIIRMGFFIKDLHCDVQRLHSEQFDEHQSGTTFTVYRGQGLSKEDFIEMTKTKGGLLSFNNFLSTSKNRDVSLNFAQQAATNPDLVGILFVMSINPTDSTSPFASVTDVSYFHTEDEVLFSMHTIFRIGDIKPMDENNHLYKVNLTLTNDNDQDLRTLTDRIRQETFPDVGGWYRLGKLLIKMGQSKQAQEVYDILLHETTHESDKAPIYHLIGWTKRNQGEYQDALTYYEKSLAIYEKTPPSDHPNLANSYNNIGIVYSQMGDYPRALSSHEKALAIKQQSLPSNHLALAMSYNNIGVVYDEMGNYPKALSYYEKSLVIKQQSLPSNHPDLGASYDNIGLVYEHMSNYSKAHSFYERAVQNGEQSLPTNHPDLQKWRKNLERMKKKL</sequence>
<evidence type="ECO:0000256" key="7">
    <source>
        <dbReference type="ARBA" id="ARBA00047597"/>
    </source>
</evidence>
<keyword evidence="6 8" id="KW-0802">TPR repeat</keyword>
<evidence type="ECO:0000313" key="12">
    <source>
        <dbReference type="Proteomes" id="UP000663891"/>
    </source>
</evidence>
<name>A0A814QNP7_9BILA</name>
<dbReference type="GO" id="GO:0106274">
    <property type="term" value="F:NAD+-protein-arginine ADP-ribosyltransferase activity"/>
    <property type="evidence" value="ECO:0007669"/>
    <property type="project" value="UniProtKB-EC"/>
</dbReference>
<feature type="repeat" description="TPR" evidence="8">
    <location>
        <begin position="466"/>
        <end position="499"/>
    </location>
</feature>
<reference evidence="10" key="1">
    <citation type="submission" date="2021-02" db="EMBL/GenBank/DDBJ databases">
        <authorList>
            <person name="Nowell W R."/>
        </authorList>
    </citation>
    <scope>NUCLEOTIDE SEQUENCE</scope>
</reference>
<dbReference type="PANTHER" id="PTHR45641">
    <property type="entry name" value="TETRATRICOPEPTIDE REPEAT PROTEIN (AFU_ORTHOLOGUE AFUA_6G03870)"/>
    <property type="match status" value="1"/>
</dbReference>
<dbReference type="SMART" id="SM00028">
    <property type="entry name" value="TPR"/>
    <property type="match status" value="5"/>
</dbReference>
<feature type="repeat" description="TPR" evidence="8">
    <location>
        <begin position="508"/>
        <end position="541"/>
    </location>
</feature>
<dbReference type="OrthoDB" id="10001847at2759"/>
<keyword evidence="4" id="KW-0548">Nucleotidyltransferase</keyword>
<accession>A0A814QNP7</accession>
<dbReference type="Pfam" id="PF01129">
    <property type="entry name" value="ART"/>
    <property type="match status" value="1"/>
</dbReference>
<dbReference type="Proteomes" id="UP000663881">
    <property type="component" value="Unassembled WGS sequence"/>
</dbReference>
<comment type="catalytic activity">
    <reaction evidence="7 9">
        <text>L-arginyl-[protein] + NAD(+) = N(omega)-(ADP-D-ribosyl)-L-arginyl-[protein] + nicotinamide + H(+)</text>
        <dbReference type="Rhea" id="RHEA:19149"/>
        <dbReference type="Rhea" id="RHEA-COMP:10532"/>
        <dbReference type="Rhea" id="RHEA-COMP:15087"/>
        <dbReference type="ChEBI" id="CHEBI:15378"/>
        <dbReference type="ChEBI" id="CHEBI:17154"/>
        <dbReference type="ChEBI" id="CHEBI:29965"/>
        <dbReference type="ChEBI" id="CHEBI:57540"/>
        <dbReference type="ChEBI" id="CHEBI:142554"/>
        <dbReference type="EC" id="2.4.2.31"/>
    </reaction>
</comment>
<keyword evidence="9" id="KW-0521">NADP</keyword>
<comment type="caution">
    <text evidence="10">The sequence shown here is derived from an EMBL/GenBank/DDBJ whole genome shotgun (WGS) entry which is preliminary data.</text>
</comment>
<dbReference type="PROSITE" id="PS50005">
    <property type="entry name" value="TPR"/>
    <property type="match status" value="4"/>
</dbReference>
<proteinExistence type="inferred from homology"/>
<evidence type="ECO:0000256" key="9">
    <source>
        <dbReference type="RuleBase" id="RU361228"/>
    </source>
</evidence>
<dbReference type="SUPFAM" id="SSF48452">
    <property type="entry name" value="TPR-like"/>
    <property type="match status" value="1"/>
</dbReference>
<dbReference type="EC" id="2.4.2.31" evidence="9"/>
<evidence type="ECO:0000256" key="4">
    <source>
        <dbReference type="ARBA" id="ARBA00022695"/>
    </source>
</evidence>
<feature type="repeat" description="TPR" evidence="8">
    <location>
        <begin position="550"/>
        <end position="583"/>
    </location>
</feature>
<evidence type="ECO:0000256" key="2">
    <source>
        <dbReference type="ARBA" id="ARBA00022676"/>
    </source>
</evidence>
<evidence type="ECO:0000256" key="6">
    <source>
        <dbReference type="ARBA" id="ARBA00022803"/>
    </source>
</evidence>